<sequence>MKRINNVTELERNMKMNGYWYSNVKKDLRVIVLAIANLGHIYVESMDRRKQTLSITTEHGSILCYLNKK</sequence>
<proteinExistence type="predicted"/>
<organism evidence="2 4">
    <name type="scientific">Listeria booriae</name>
    <dbReference type="NCBI Taxonomy" id="1552123"/>
    <lineage>
        <taxon>Bacteria</taxon>
        <taxon>Bacillati</taxon>
        <taxon>Bacillota</taxon>
        <taxon>Bacilli</taxon>
        <taxon>Bacillales</taxon>
        <taxon>Listeriaceae</taxon>
        <taxon>Listeria</taxon>
    </lineage>
</organism>
<accession>A0A842APU9</accession>
<evidence type="ECO:0000313" key="3">
    <source>
        <dbReference type="Proteomes" id="UP000544413"/>
    </source>
</evidence>
<reference evidence="3 4" key="1">
    <citation type="submission" date="2020-03" db="EMBL/GenBank/DDBJ databases">
        <title>Soil Listeria distribution.</title>
        <authorList>
            <person name="Liao J."/>
            <person name="Wiedmann M."/>
        </authorList>
    </citation>
    <scope>NUCLEOTIDE SEQUENCE [LARGE SCALE GENOMIC DNA]</scope>
    <source>
        <strain evidence="2 4">FSL L7-1299</strain>
        <strain evidence="1 3">FSL L7-1658</strain>
    </source>
</reference>
<comment type="caution">
    <text evidence="2">The sequence shown here is derived from an EMBL/GenBank/DDBJ whole genome shotgun (WGS) entry which is preliminary data.</text>
</comment>
<dbReference type="Proteomes" id="UP000544413">
    <property type="component" value="Unassembled WGS sequence"/>
</dbReference>
<name>A0A842APU9_9LIST</name>
<dbReference type="RefSeq" id="WP_185406858.1">
    <property type="nucleotide sequence ID" value="NZ_JAARPT010000013.1"/>
</dbReference>
<dbReference type="AlphaFoldDB" id="A0A842APU9"/>
<gene>
    <name evidence="1" type="ORF">HB836_16255</name>
    <name evidence="2" type="ORF">HB904_17100</name>
</gene>
<dbReference type="EMBL" id="JAARPT010000013">
    <property type="protein sequence ID" value="MBC1403146.1"/>
    <property type="molecule type" value="Genomic_DNA"/>
</dbReference>
<dbReference type="EMBL" id="JAARSH010000016">
    <property type="protein sequence ID" value="MBC1617898.1"/>
    <property type="molecule type" value="Genomic_DNA"/>
</dbReference>
<dbReference type="Proteomes" id="UP000574104">
    <property type="component" value="Unassembled WGS sequence"/>
</dbReference>
<evidence type="ECO:0000313" key="1">
    <source>
        <dbReference type="EMBL" id="MBC1403146.1"/>
    </source>
</evidence>
<evidence type="ECO:0000313" key="4">
    <source>
        <dbReference type="Proteomes" id="UP000574104"/>
    </source>
</evidence>
<evidence type="ECO:0000313" key="2">
    <source>
        <dbReference type="EMBL" id="MBC1617898.1"/>
    </source>
</evidence>
<protein>
    <submittedName>
        <fullName evidence="2">Uncharacterized protein</fullName>
    </submittedName>
</protein>